<keyword evidence="3" id="KW-0378">Hydrolase</keyword>
<organism evidence="4 5">
    <name type="scientific">Heliophilum fasciatum</name>
    <dbReference type="NCBI Taxonomy" id="35700"/>
    <lineage>
        <taxon>Bacteria</taxon>
        <taxon>Bacillati</taxon>
        <taxon>Bacillota</taxon>
        <taxon>Clostridia</taxon>
        <taxon>Eubacteriales</taxon>
        <taxon>Heliobacteriaceae</taxon>
        <taxon>Heliophilum</taxon>
    </lineage>
</organism>
<dbReference type="PIRSF" id="PIRSF004749">
    <property type="entry name" value="Pep_def"/>
    <property type="match status" value="1"/>
</dbReference>
<evidence type="ECO:0000256" key="3">
    <source>
        <dbReference type="HAMAP-Rule" id="MF_00163"/>
    </source>
</evidence>
<dbReference type="OrthoDB" id="9784988at2"/>
<dbReference type="HAMAP" id="MF_00163">
    <property type="entry name" value="Pep_deformylase"/>
    <property type="match status" value="1"/>
</dbReference>
<feature type="binding site" evidence="3">
    <location>
        <position position="88"/>
    </location>
    <ligand>
        <name>Fe cation</name>
        <dbReference type="ChEBI" id="CHEBI:24875"/>
    </ligand>
</feature>
<dbReference type="Gene3D" id="3.90.45.10">
    <property type="entry name" value="Peptide deformylase"/>
    <property type="match status" value="1"/>
</dbReference>
<dbReference type="EMBL" id="SLXT01000004">
    <property type="protein sequence ID" value="TCP68156.1"/>
    <property type="molecule type" value="Genomic_DNA"/>
</dbReference>
<dbReference type="Pfam" id="PF01327">
    <property type="entry name" value="Pep_deformylase"/>
    <property type="match status" value="1"/>
</dbReference>
<feature type="binding site" evidence="3">
    <location>
        <position position="134"/>
    </location>
    <ligand>
        <name>Fe cation</name>
        <dbReference type="ChEBI" id="CHEBI:24875"/>
    </ligand>
</feature>
<comment type="function">
    <text evidence="3">Removes the formyl group from the N-terminal Met of newly synthesized proteins. Requires at least a dipeptide for an efficient rate of reaction. N-terminal L-methionine is a prerequisite for activity but the enzyme has broad specificity at other positions.</text>
</comment>
<feature type="active site" evidence="3">
    <location>
        <position position="131"/>
    </location>
</feature>
<dbReference type="SUPFAM" id="SSF56420">
    <property type="entry name" value="Peptide deformylase"/>
    <property type="match status" value="1"/>
</dbReference>
<dbReference type="CDD" id="cd00487">
    <property type="entry name" value="Pep_deformylase"/>
    <property type="match status" value="1"/>
</dbReference>
<comment type="catalytic activity">
    <reaction evidence="3">
        <text>N-terminal N-formyl-L-methionyl-[peptide] + H2O = N-terminal L-methionyl-[peptide] + formate</text>
        <dbReference type="Rhea" id="RHEA:24420"/>
        <dbReference type="Rhea" id="RHEA-COMP:10639"/>
        <dbReference type="Rhea" id="RHEA-COMP:10640"/>
        <dbReference type="ChEBI" id="CHEBI:15377"/>
        <dbReference type="ChEBI" id="CHEBI:15740"/>
        <dbReference type="ChEBI" id="CHEBI:49298"/>
        <dbReference type="ChEBI" id="CHEBI:64731"/>
        <dbReference type="EC" id="3.5.1.88"/>
    </reaction>
</comment>
<dbReference type="GO" id="GO:0042586">
    <property type="term" value="F:peptide deformylase activity"/>
    <property type="evidence" value="ECO:0007669"/>
    <property type="project" value="UniProtKB-UniRule"/>
</dbReference>
<dbReference type="InterPro" id="IPR036821">
    <property type="entry name" value="Peptide_deformylase_sf"/>
</dbReference>
<accession>A0A4V2SXZ9</accession>
<reference evidence="4 5" key="1">
    <citation type="submission" date="2019-03" db="EMBL/GenBank/DDBJ databases">
        <title>Genomic Encyclopedia of Type Strains, Phase IV (KMG-IV): sequencing the most valuable type-strain genomes for metagenomic binning, comparative biology and taxonomic classification.</title>
        <authorList>
            <person name="Goeker M."/>
        </authorList>
    </citation>
    <scope>NUCLEOTIDE SEQUENCE [LARGE SCALE GENOMIC DNA]</scope>
    <source>
        <strain evidence="4 5">DSM 11170</strain>
    </source>
</reference>
<gene>
    <name evidence="3" type="primary">def</name>
    <name evidence="4" type="ORF">EDD73_10458</name>
</gene>
<comment type="caution">
    <text evidence="4">The sequence shown here is derived from an EMBL/GenBank/DDBJ whole genome shotgun (WGS) entry which is preliminary data.</text>
</comment>
<evidence type="ECO:0000313" key="5">
    <source>
        <dbReference type="Proteomes" id="UP000294813"/>
    </source>
</evidence>
<sequence>MAVFEVVTIGDPVLREKAKVVQRFNANLGRLIDDMFETMHAAQGVGLAAPQIGISKRVVVIDIGKGPIELVNPEIVEAEGVETDEEGCLSVPKYHHPVERSYRVRVKGQDRHGNPVEIAGEGLLARALQHEIDHLEGILFVDRIPPEAMAEE</sequence>
<dbReference type="AlphaFoldDB" id="A0A4V2SXZ9"/>
<comment type="similarity">
    <text evidence="1 3">Belongs to the polypeptide deformylase family.</text>
</comment>
<keyword evidence="3" id="KW-0479">Metal-binding</keyword>
<keyword evidence="3" id="KW-0648">Protein biosynthesis</keyword>
<evidence type="ECO:0000313" key="4">
    <source>
        <dbReference type="EMBL" id="TCP68156.1"/>
    </source>
</evidence>
<name>A0A4V2SXZ9_9FIRM</name>
<dbReference type="PRINTS" id="PR01576">
    <property type="entry name" value="PDEFORMYLASE"/>
</dbReference>
<dbReference type="EC" id="3.5.1.88" evidence="3"/>
<keyword evidence="2 3" id="KW-0408">Iron</keyword>
<dbReference type="GO" id="GO:0006412">
    <property type="term" value="P:translation"/>
    <property type="evidence" value="ECO:0007669"/>
    <property type="project" value="UniProtKB-UniRule"/>
</dbReference>
<keyword evidence="5" id="KW-1185">Reference proteome</keyword>
<dbReference type="RefSeq" id="WP_131918185.1">
    <property type="nucleotide sequence ID" value="NZ_JAOQNU010000004.1"/>
</dbReference>
<evidence type="ECO:0000256" key="1">
    <source>
        <dbReference type="ARBA" id="ARBA00010759"/>
    </source>
</evidence>
<dbReference type="GO" id="GO:0046872">
    <property type="term" value="F:metal ion binding"/>
    <property type="evidence" value="ECO:0007669"/>
    <property type="project" value="UniProtKB-KW"/>
</dbReference>
<dbReference type="PANTHER" id="PTHR10458:SF22">
    <property type="entry name" value="PEPTIDE DEFORMYLASE"/>
    <property type="match status" value="1"/>
</dbReference>
<evidence type="ECO:0000256" key="2">
    <source>
        <dbReference type="ARBA" id="ARBA00023004"/>
    </source>
</evidence>
<feature type="binding site" evidence="3">
    <location>
        <position position="130"/>
    </location>
    <ligand>
        <name>Fe cation</name>
        <dbReference type="ChEBI" id="CHEBI:24875"/>
    </ligand>
</feature>
<proteinExistence type="inferred from homology"/>
<dbReference type="NCBIfam" id="TIGR00079">
    <property type="entry name" value="pept_deformyl"/>
    <property type="match status" value="1"/>
</dbReference>
<dbReference type="Proteomes" id="UP000294813">
    <property type="component" value="Unassembled WGS sequence"/>
</dbReference>
<dbReference type="InterPro" id="IPR023635">
    <property type="entry name" value="Peptide_deformylase"/>
</dbReference>
<protein>
    <recommendedName>
        <fullName evidence="3">Peptide deformylase</fullName>
        <shortName evidence="3">PDF</shortName>
        <ecNumber evidence="3">3.5.1.88</ecNumber>
    </recommendedName>
    <alternativeName>
        <fullName evidence="3">Polypeptide deformylase</fullName>
    </alternativeName>
</protein>
<dbReference type="NCBIfam" id="NF001159">
    <property type="entry name" value="PRK00150.1-3"/>
    <property type="match status" value="1"/>
</dbReference>
<dbReference type="PANTHER" id="PTHR10458">
    <property type="entry name" value="PEPTIDE DEFORMYLASE"/>
    <property type="match status" value="1"/>
</dbReference>
<comment type="cofactor">
    <cofactor evidence="3">
        <name>Fe(2+)</name>
        <dbReference type="ChEBI" id="CHEBI:29033"/>
    </cofactor>
    <text evidence="3">Binds 1 Fe(2+) ion.</text>
</comment>